<dbReference type="SUPFAM" id="SSF50475">
    <property type="entry name" value="FMN-binding split barrel"/>
    <property type="match status" value="1"/>
</dbReference>
<name>A0A563E0C8_9MICO</name>
<reference evidence="1 2" key="1">
    <citation type="submission" date="2019-05" db="EMBL/GenBank/DDBJ databases">
        <authorList>
            <person name="Lee S.D."/>
        </authorList>
    </citation>
    <scope>NUCLEOTIDE SEQUENCE [LARGE SCALE GENOMIC DNA]</scope>
    <source>
        <strain evidence="1 2">C5-26</strain>
    </source>
</reference>
<proteinExistence type="predicted"/>
<dbReference type="OrthoDB" id="7062584at2"/>
<sequence length="155" mass="16741">MSTYSPPAVSTLTDSACWAHLRSAAVGRLAVCVKGQPEILPINYVVDHTTIVFRTAEGTKFSAAVAGGDLALEADGYDPETSEAWSVVIKGSGKHIVRPDDLIDTTELPLLPWHPGPKDRFIRILAREITGRRFHVADSATWRTPVTGSPHAPSE</sequence>
<dbReference type="RefSeq" id="WP_146317108.1">
    <property type="nucleotide sequence ID" value="NZ_VCQV01000016.1"/>
</dbReference>
<dbReference type="AlphaFoldDB" id="A0A563E0C8"/>
<dbReference type="Gene3D" id="2.30.110.10">
    <property type="entry name" value="Electron Transport, Fmn-binding Protein, Chain A"/>
    <property type="match status" value="1"/>
</dbReference>
<protein>
    <submittedName>
        <fullName evidence="1">Pyridoxamine 5'-phosphate oxidase family protein</fullName>
    </submittedName>
</protein>
<dbReference type="Proteomes" id="UP000320244">
    <property type="component" value="Unassembled WGS sequence"/>
</dbReference>
<dbReference type="EMBL" id="VCQV01000016">
    <property type="protein sequence ID" value="TWP35829.1"/>
    <property type="molecule type" value="Genomic_DNA"/>
</dbReference>
<organism evidence="1 2">
    <name type="scientific">Leekyejoonella antrihumi</name>
    <dbReference type="NCBI Taxonomy" id="1660198"/>
    <lineage>
        <taxon>Bacteria</taxon>
        <taxon>Bacillati</taxon>
        <taxon>Actinomycetota</taxon>
        <taxon>Actinomycetes</taxon>
        <taxon>Micrococcales</taxon>
        <taxon>Dermacoccaceae</taxon>
        <taxon>Leekyejoonella</taxon>
    </lineage>
</organism>
<comment type="caution">
    <text evidence="1">The sequence shown here is derived from an EMBL/GenBank/DDBJ whole genome shotgun (WGS) entry which is preliminary data.</text>
</comment>
<evidence type="ECO:0000313" key="2">
    <source>
        <dbReference type="Proteomes" id="UP000320244"/>
    </source>
</evidence>
<gene>
    <name evidence="1" type="ORF">FGL98_12535</name>
</gene>
<dbReference type="InterPro" id="IPR024747">
    <property type="entry name" value="Pyridox_Oxase-rel"/>
</dbReference>
<dbReference type="InterPro" id="IPR012349">
    <property type="entry name" value="Split_barrel_FMN-bd"/>
</dbReference>
<evidence type="ECO:0000313" key="1">
    <source>
        <dbReference type="EMBL" id="TWP35829.1"/>
    </source>
</evidence>
<dbReference type="Pfam" id="PF12900">
    <property type="entry name" value="Pyridox_ox_2"/>
    <property type="match status" value="1"/>
</dbReference>
<reference evidence="1 2" key="2">
    <citation type="submission" date="2019-08" db="EMBL/GenBank/DDBJ databases">
        <title>Jejuicoccus antrihumi gen. nov., sp. nov., a new member of the family Dermacoccaceae isolated from a cave.</title>
        <authorList>
            <person name="Schumann P."/>
            <person name="Kim I.S."/>
        </authorList>
    </citation>
    <scope>NUCLEOTIDE SEQUENCE [LARGE SCALE GENOMIC DNA]</scope>
    <source>
        <strain evidence="1 2">C5-26</strain>
    </source>
</reference>
<accession>A0A563E0C8</accession>
<keyword evidence="2" id="KW-1185">Reference proteome</keyword>